<feature type="transmembrane region" description="Helical" evidence="2">
    <location>
        <begin position="670"/>
        <end position="694"/>
    </location>
</feature>
<dbReference type="SUPFAM" id="SSF48371">
    <property type="entry name" value="ARM repeat"/>
    <property type="match status" value="1"/>
</dbReference>
<feature type="transmembrane region" description="Helical" evidence="2">
    <location>
        <begin position="445"/>
        <end position="465"/>
    </location>
</feature>
<dbReference type="RefSeq" id="WP_137642129.1">
    <property type="nucleotide sequence ID" value="NZ_BJEA01000004.1"/>
</dbReference>
<dbReference type="NCBIfam" id="TIGR01760">
    <property type="entry name" value="tape_meas_TP901"/>
    <property type="match status" value="1"/>
</dbReference>
<name>A0ABV5WVC4_9LACO</name>
<keyword evidence="5" id="KW-1185">Reference proteome</keyword>
<evidence type="ECO:0000313" key="4">
    <source>
        <dbReference type="EMBL" id="MFB9770091.1"/>
    </source>
</evidence>
<keyword evidence="2" id="KW-0812">Transmembrane</keyword>
<protein>
    <submittedName>
        <fullName evidence="4">Phage tail tape measure protein</fullName>
    </submittedName>
</protein>
<keyword evidence="1" id="KW-1188">Viral release from host cell</keyword>
<sequence>MAQVVATFDANISPYQAAMEKIKGATGTATKATSGMSQRVHQAMSSIGKTTTVAGAAMTAMGVSAMKSYGSFQQSLNKAAVIAGGTSKDIGKLSDMANRMGAELPLSAQDAADAMVAMAQDGASIKTITKEFPAIAQAATATGDDLQNTASVVQQAMNVWGKSLKSPQQAAAILTSTANMSNASISDMQQAIATIGGTASNAGFGMADMSEAIGLMTNKGFTAERASQDLNHAILQMQAPSKKAREEMNSLGLSFTDSSGKMKPFPTILREVAKATDGMSSSQKAAALKTMFNTAGMQAMLPLLASVEDKSGSTTTSWDAYAKAQDKASGSTKAATKFLQDQADEMQQNLGSKIEQVGGNWESLRNKAMEATSGVNSGIVDMINKTLEWAGASQSAGAKAVRSFVGLTPVIGAAMTGLGSFLTVANGLSLFFERMGNLLPTFAKALVNPWTIGLAAVAGFVAILVKAYNQSETFRNAVSSIAKAFSSVFGPAVDAAVGFIKNLWSTITGGSGSSKSAIDSLAKMIGDTLGTALQSVDWQGVFTTAKNVITTVISVVKSLITTVASVVKGFMQTKAAAATWTAIVAVVKAVWAVIKTVVTVLSAIVGGVVKVLSGFMQLQPVQGLFQLIGGAIGLVVKALADGITSIANFVTAMTDPVGTVKNLWGSLTSFFSTLWSGIVTGIQSAWSAVAPIFAPIVNTVKTVWDSLTSFFTGLWAGITTGIQSAWQSITAMLSQLWQNIVTTASSIWNGLGEFFTGLWAGIQTGINNIWTNISSGLSTAWNGIITMAKSIWGLLKDAVMGPVLLILDAFTLDWNQLKSDAVMIWNDIINNAKSLWNGFKSFMSGIWTAVKKTAVSAWNNVKGTLTSVWNSLVSTGKSVWNGFKSFMSGLWNGIKSAAATAWNAIKSAIKNAISSTVSAAKSLWNGLKSFMSGIWNGIKSFTRSAWNSIKSFIMNPAESAASTARSAWSNLRSAASGIWNSLRSTTSSAWNSMKSVIGSAARGMVSSARSAWSGFTSLVSNVVSGIKNTFSSLSWFSLFNAGSRIIDSFRQGMVSAFNSVKSFVSGIAGWIRSHKGPISYDAKLLIPAGNAIMDGLNKGLQTQFESVQKNVSTMADRLAGSVSGVVSDMHAGDLSMQAASYTAGDMAQSISSEERVEPTFIVHNELVGDKIYTSVKSQEGRRDTMNRFFKS</sequence>
<evidence type="ECO:0000259" key="3">
    <source>
        <dbReference type="Pfam" id="PF10145"/>
    </source>
</evidence>
<dbReference type="PANTHER" id="PTHR37813">
    <property type="entry name" value="FELS-2 PROPHAGE PROTEIN"/>
    <property type="match status" value="1"/>
</dbReference>
<feature type="domain" description="Phage tail tape measure protein" evidence="3">
    <location>
        <begin position="95"/>
        <end position="292"/>
    </location>
</feature>
<keyword evidence="2" id="KW-0472">Membrane</keyword>
<keyword evidence="2" id="KW-1133">Transmembrane helix</keyword>
<dbReference type="PANTHER" id="PTHR37813:SF1">
    <property type="entry name" value="FELS-2 PROPHAGE PROTEIN"/>
    <property type="match status" value="1"/>
</dbReference>
<reference evidence="4 5" key="1">
    <citation type="submission" date="2024-09" db="EMBL/GenBank/DDBJ databases">
        <authorList>
            <person name="Sun Q."/>
            <person name="Mori K."/>
        </authorList>
    </citation>
    <scope>NUCLEOTIDE SEQUENCE [LARGE SCALE GENOMIC DNA]</scope>
    <source>
        <strain evidence="4 5">TBRC 4576</strain>
    </source>
</reference>
<evidence type="ECO:0000256" key="1">
    <source>
        <dbReference type="ARBA" id="ARBA00022612"/>
    </source>
</evidence>
<dbReference type="Proteomes" id="UP001589691">
    <property type="component" value="Unassembled WGS sequence"/>
</dbReference>
<evidence type="ECO:0000313" key="5">
    <source>
        <dbReference type="Proteomes" id="UP001589691"/>
    </source>
</evidence>
<comment type="caution">
    <text evidence="4">The sequence shown here is derived from an EMBL/GenBank/DDBJ whole genome shotgun (WGS) entry which is preliminary data.</text>
</comment>
<gene>
    <name evidence="4" type="ORF">ACFFLI_09480</name>
</gene>
<accession>A0ABV5WVC4</accession>
<organism evidence="4 5">
    <name type="scientific">Lactiplantibacillus modestisalitolerans</name>
    <dbReference type="NCBI Taxonomy" id="1457219"/>
    <lineage>
        <taxon>Bacteria</taxon>
        <taxon>Bacillati</taxon>
        <taxon>Bacillota</taxon>
        <taxon>Bacilli</taxon>
        <taxon>Lactobacillales</taxon>
        <taxon>Lactobacillaceae</taxon>
        <taxon>Lactiplantibacillus</taxon>
    </lineage>
</organism>
<proteinExistence type="predicted"/>
<feature type="transmembrane region" description="Helical" evidence="2">
    <location>
        <begin position="600"/>
        <end position="618"/>
    </location>
</feature>
<evidence type="ECO:0000256" key="2">
    <source>
        <dbReference type="SAM" id="Phobius"/>
    </source>
</evidence>
<dbReference type="InterPro" id="IPR010090">
    <property type="entry name" value="Phage_tape_meas"/>
</dbReference>
<dbReference type="Gene3D" id="1.20.120.20">
    <property type="entry name" value="Apolipoprotein"/>
    <property type="match status" value="2"/>
</dbReference>
<feature type="transmembrane region" description="Helical" evidence="2">
    <location>
        <begin position="404"/>
        <end position="425"/>
    </location>
</feature>
<dbReference type="InterPro" id="IPR016024">
    <property type="entry name" value="ARM-type_fold"/>
</dbReference>
<dbReference type="EMBL" id="JBHLZY010000025">
    <property type="protein sequence ID" value="MFB9770091.1"/>
    <property type="molecule type" value="Genomic_DNA"/>
</dbReference>
<feature type="transmembrane region" description="Helical" evidence="2">
    <location>
        <begin position="625"/>
        <end position="650"/>
    </location>
</feature>
<dbReference type="Pfam" id="PF10145">
    <property type="entry name" value="PhageMin_Tail"/>
    <property type="match status" value="1"/>
</dbReference>